<evidence type="ECO:0000313" key="2">
    <source>
        <dbReference type="EnsemblProtists" id="PYU1_T011274"/>
    </source>
</evidence>
<dbReference type="AlphaFoldDB" id="K3X225"/>
<reference evidence="3" key="1">
    <citation type="journal article" date="2010" name="Genome Biol.">
        <title>Genome sequence of the necrotrophic plant pathogen Pythium ultimum reveals original pathogenicity mechanisms and effector repertoire.</title>
        <authorList>
            <person name="Levesque C.A."/>
            <person name="Brouwer H."/>
            <person name="Cano L."/>
            <person name="Hamilton J.P."/>
            <person name="Holt C."/>
            <person name="Huitema E."/>
            <person name="Raffaele S."/>
            <person name="Robideau G.P."/>
            <person name="Thines M."/>
            <person name="Win J."/>
            <person name="Zerillo M.M."/>
            <person name="Beakes G.W."/>
            <person name="Boore J.L."/>
            <person name="Busam D."/>
            <person name="Dumas B."/>
            <person name="Ferriera S."/>
            <person name="Fuerstenberg S.I."/>
            <person name="Gachon C.M."/>
            <person name="Gaulin E."/>
            <person name="Govers F."/>
            <person name="Grenville-Briggs L."/>
            <person name="Horner N."/>
            <person name="Hostetler J."/>
            <person name="Jiang R.H."/>
            <person name="Johnson J."/>
            <person name="Krajaejun T."/>
            <person name="Lin H."/>
            <person name="Meijer H.J."/>
            <person name="Moore B."/>
            <person name="Morris P."/>
            <person name="Phuntmart V."/>
            <person name="Puiu D."/>
            <person name="Shetty J."/>
            <person name="Stajich J.E."/>
            <person name="Tripathy S."/>
            <person name="Wawra S."/>
            <person name="van West P."/>
            <person name="Whitty B.R."/>
            <person name="Coutinho P.M."/>
            <person name="Henrissat B."/>
            <person name="Martin F."/>
            <person name="Thomas P.D."/>
            <person name="Tyler B.M."/>
            <person name="De Vries R.P."/>
            <person name="Kamoun S."/>
            <person name="Yandell M."/>
            <person name="Tisserat N."/>
            <person name="Buell C.R."/>
        </authorList>
    </citation>
    <scope>NUCLEOTIDE SEQUENCE</scope>
    <source>
        <strain evidence="3">DAOM:BR144</strain>
    </source>
</reference>
<dbReference type="Pfam" id="PF11957">
    <property type="entry name" value="efThoc1"/>
    <property type="match status" value="1"/>
</dbReference>
<feature type="compositionally biased region" description="Basic and acidic residues" evidence="1">
    <location>
        <begin position="622"/>
        <end position="643"/>
    </location>
</feature>
<name>K3X225_GLOUD</name>
<feature type="compositionally biased region" description="Basic and acidic residues" evidence="1">
    <location>
        <begin position="419"/>
        <end position="430"/>
    </location>
</feature>
<dbReference type="HOGENOM" id="CLU_027314_0_0_1"/>
<evidence type="ECO:0008006" key="4">
    <source>
        <dbReference type="Google" id="ProtNLM"/>
    </source>
</evidence>
<dbReference type="eggNOG" id="KOG2491">
    <property type="taxonomic scope" value="Eukaryota"/>
</dbReference>
<protein>
    <recommendedName>
        <fullName evidence="4">THO complex subunit 1</fullName>
    </recommendedName>
</protein>
<keyword evidence="3" id="KW-1185">Reference proteome</keyword>
<dbReference type="PANTHER" id="PTHR13265:SF0">
    <property type="entry name" value="HPR1"/>
    <property type="match status" value="1"/>
</dbReference>
<feature type="region of interest" description="Disordered" evidence="1">
    <location>
        <begin position="555"/>
        <end position="643"/>
    </location>
</feature>
<dbReference type="EMBL" id="GL376562">
    <property type="status" value="NOT_ANNOTATED_CDS"/>
    <property type="molecule type" value="Genomic_DNA"/>
</dbReference>
<dbReference type="InParanoid" id="K3X225"/>
<dbReference type="Proteomes" id="UP000019132">
    <property type="component" value="Unassembled WGS sequence"/>
</dbReference>
<accession>K3X225</accession>
<organism evidence="2 3">
    <name type="scientific">Globisporangium ultimum (strain ATCC 200006 / CBS 805.95 / DAOM BR144)</name>
    <name type="common">Pythium ultimum</name>
    <dbReference type="NCBI Taxonomy" id="431595"/>
    <lineage>
        <taxon>Eukaryota</taxon>
        <taxon>Sar</taxon>
        <taxon>Stramenopiles</taxon>
        <taxon>Oomycota</taxon>
        <taxon>Peronosporomycetes</taxon>
        <taxon>Pythiales</taxon>
        <taxon>Pythiaceae</taxon>
        <taxon>Globisporangium</taxon>
    </lineage>
</organism>
<dbReference type="EnsemblProtists" id="PYU1_T011274">
    <property type="protein sequence ID" value="PYU1_T011274"/>
    <property type="gene ID" value="PYU1_G011249"/>
</dbReference>
<reference evidence="3" key="2">
    <citation type="submission" date="2010-04" db="EMBL/GenBank/DDBJ databases">
        <authorList>
            <person name="Buell R."/>
            <person name="Hamilton J."/>
            <person name="Hostetler J."/>
        </authorList>
    </citation>
    <scope>NUCLEOTIDE SEQUENCE [LARGE SCALE GENOMIC DNA]</scope>
    <source>
        <strain evidence="3">DAOM:BR144</strain>
    </source>
</reference>
<dbReference type="InterPro" id="IPR021861">
    <property type="entry name" value="THO_THOC1"/>
</dbReference>
<dbReference type="PANTHER" id="PTHR13265">
    <property type="entry name" value="THO COMPLEX SUBUNIT 1"/>
    <property type="match status" value="1"/>
</dbReference>
<dbReference type="GO" id="GO:0006406">
    <property type="term" value="P:mRNA export from nucleus"/>
    <property type="evidence" value="ECO:0007669"/>
    <property type="project" value="TreeGrafter"/>
</dbReference>
<dbReference type="STRING" id="431595.K3X225"/>
<proteinExistence type="predicted"/>
<dbReference type="VEuPathDB" id="FungiDB:PYU1_G011249"/>
<reference evidence="2" key="3">
    <citation type="submission" date="2015-02" db="UniProtKB">
        <authorList>
            <consortium name="EnsemblProtists"/>
        </authorList>
    </citation>
    <scope>IDENTIFICATION</scope>
    <source>
        <strain evidence="2">DAOM BR144</strain>
    </source>
</reference>
<feature type="compositionally biased region" description="Polar residues" evidence="1">
    <location>
        <begin position="565"/>
        <end position="581"/>
    </location>
</feature>
<feature type="region of interest" description="Disordered" evidence="1">
    <location>
        <begin position="419"/>
        <end position="445"/>
    </location>
</feature>
<sequence>MALQLARNAESAITQFYQREDAIAKLGELYTSMHDEVERNPKLNLKPVDFVHSILDVAVQKVVEKISWELLRVPDATVSSVGVPALLDLCIDGVVNKYLINSAPYKVLEDLMEGQTISNCEKLWDLLETRKEKLTTSVFIPEAGRNTKASLCLLKLCNALLRRLSKTHNSVFCGKILVFLSFTFALSERSAVNLMGKPNVANVTAFEDQDAFDSAEATDSAVAVDALPSTEIDKDPQGADAGPIDYNLYRTFWDLQRYFREHELAVQSPENWEKFFEELDVVLSAFEGNAFSSDDLERTRDLLNGGVSADDANTQEDHHHFFQPKYLTNSRLFRLQLRDPILRECMLTQFLILFNYLSKAKLPDNTLTPKSKVSEMHDRVMTLLKQTPSDGEGFSEMVARVLERERNWTKWKLEKCPPYEKYPPKADSPTKKKPSRLGDAAPLGPFVKRTRQAADSSSSLMEQILTESSKPSQILEKIKGDERATEVPMQNYLDRFTEAWDPENGIEEEYWPDKDVMHCWRTMRMSMKTSVVHLDLAINGAGAIVKGILGMNSTETPKANKESSGDSAPTENNDVEVSSETVGVKKETVDQVSSSVATKRERLEAATHSANGENMSPMKRARSSEKRIKEEVRETNSDRRSRP</sequence>
<dbReference type="OMA" id="LQREEMW"/>
<dbReference type="GO" id="GO:0000445">
    <property type="term" value="C:THO complex part of transcription export complex"/>
    <property type="evidence" value="ECO:0007669"/>
    <property type="project" value="TreeGrafter"/>
</dbReference>
<evidence type="ECO:0000313" key="3">
    <source>
        <dbReference type="Proteomes" id="UP000019132"/>
    </source>
</evidence>
<evidence type="ECO:0000256" key="1">
    <source>
        <dbReference type="SAM" id="MobiDB-lite"/>
    </source>
</evidence>